<comment type="caution">
    <text evidence="2">The sequence shown here is derived from an EMBL/GenBank/DDBJ whole genome shotgun (WGS) entry which is preliminary data.</text>
</comment>
<organism evidence="2 3">
    <name type="scientific">Thalassorhabdomicrobium marinisediminis</name>
    <dbReference type="NCBI Taxonomy" id="2170577"/>
    <lineage>
        <taxon>Bacteria</taxon>
        <taxon>Pseudomonadati</taxon>
        <taxon>Pseudomonadota</taxon>
        <taxon>Alphaproteobacteria</taxon>
        <taxon>Rhodobacterales</taxon>
        <taxon>Paracoccaceae</taxon>
        <taxon>Thalassorhabdomicrobium</taxon>
    </lineage>
</organism>
<sequence>MEGPLSCQWDLVYARKFDDCVPHYRLIEIYAWMGADWPGSTLLDWCDWVIQVPEPVTERIETEVMAAPISRADIRRSVSGTGLAGTATSAKLFRWKAVLLKIGLGRHYSQHVIILDTRSLDRGNRRSDLTRIERNLPEPAIQ</sequence>
<reference evidence="2 3" key="1">
    <citation type="submission" date="2018-04" db="EMBL/GenBank/DDBJ databases">
        <title>Pelagivirga bohaiensis gen. nov., sp. nov., a bacterium isolated from the Bohai Sea.</title>
        <authorList>
            <person name="Ji X."/>
        </authorList>
    </citation>
    <scope>NUCLEOTIDE SEQUENCE [LARGE SCALE GENOMIC DNA]</scope>
    <source>
        <strain evidence="2 3">BH-SD16</strain>
    </source>
</reference>
<name>A0A2T7FVH0_9RHOB</name>
<dbReference type="EMBL" id="QCYG01000007">
    <property type="protein sequence ID" value="PVA06158.1"/>
    <property type="molecule type" value="Genomic_DNA"/>
</dbReference>
<dbReference type="AlphaFoldDB" id="A0A2T7FVH0"/>
<dbReference type="Pfam" id="PF03050">
    <property type="entry name" value="DDE_Tnp_IS66"/>
    <property type="match status" value="1"/>
</dbReference>
<accession>A0A2T7FVH0</accession>
<evidence type="ECO:0000259" key="1">
    <source>
        <dbReference type="Pfam" id="PF03050"/>
    </source>
</evidence>
<evidence type="ECO:0000313" key="2">
    <source>
        <dbReference type="EMBL" id="PVA06158.1"/>
    </source>
</evidence>
<proteinExistence type="predicted"/>
<keyword evidence="3" id="KW-1185">Reference proteome</keyword>
<dbReference type="InterPro" id="IPR004291">
    <property type="entry name" value="Transposase_IS66_central"/>
</dbReference>
<dbReference type="Proteomes" id="UP000244817">
    <property type="component" value="Unassembled WGS sequence"/>
</dbReference>
<feature type="domain" description="Transposase IS66 central" evidence="1">
    <location>
        <begin position="13"/>
        <end position="73"/>
    </location>
</feature>
<gene>
    <name evidence="2" type="ORF">DC363_12705</name>
</gene>
<protein>
    <recommendedName>
        <fullName evidence="1">Transposase IS66 central domain-containing protein</fullName>
    </recommendedName>
</protein>
<evidence type="ECO:0000313" key="3">
    <source>
        <dbReference type="Proteomes" id="UP000244817"/>
    </source>
</evidence>